<dbReference type="PANTHER" id="PTHR46353">
    <property type="entry name" value="ZINC FINGER PROTEIN 5"/>
    <property type="match status" value="1"/>
</dbReference>
<evidence type="ECO:0000256" key="2">
    <source>
        <dbReference type="SAM" id="MobiDB-lite"/>
    </source>
</evidence>
<dbReference type="PANTHER" id="PTHR46353:SF5">
    <property type="entry name" value="ZINC FINGER PROTEIN 5"/>
    <property type="match status" value="1"/>
</dbReference>
<dbReference type="Proteomes" id="UP001085076">
    <property type="component" value="Miscellaneous, Linkage group lg08"/>
</dbReference>
<dbReference type="Gene3D" id="3.30.160.60">
    <property type="entry name" value="Classic Zinc Finger"/>
    <property type="match status" value="1"/>
</dbReference>
<keyword evidence="5" id="KW-1185">Reference proteome</keyword>
<dbReference type="GO" id="GO:0010090">
    <property type="term" value="P:trichome morphogenesis"/>
    <property type="evidence" value="ECO:0007669"/>
    <property type="project" value="InterPro"/>
</dbReference>
<evidence type="ECO:0000256" key="1">
    <source>
        <dbReference type="PROSITE-ProRule" id="PRU00042"/>
    </source>
</evidence>
<keyword evidence="1" id="KW-0862">Zinc</keyword>
<feature type="compositionally biased region" description="Polar residues" evidence="2">
    <location>
        <begin position="305"/>
        <end position="315"/>
    </location>
</feature>
<reference evidence="4" key="1">
    <citation type="submission" date="2021-03" db="EMBL/GenBank/DDBJ databases">
        <authorList>
            <person name="Li Z."/>
            <person name="Yang C."/>
        </authorList>
    </citation>
    <scope>NUCLEOTIDE SEQUENCE</scope>
    <source>
        <strain evidence="4">Dzin_1.0</strain>
        <tissue evidence="4">Leaf</tissue>
    </source>
</reference>
<dbReference type="GO" id="GO:0009740">
    <property type="term" value="P:gibberellic acid mediated signaling pathway"/>
    <property type="evidence" value="ECO:0007669"/>
    <property type="project" value="TreeGrafter"/>
</dbReference>
<dbReference type="GO" id="GO:0003700">
    <property type="term" value="F:DNA-binding transcription factor activity"/>
    <property type="evidence" value="ECO:0007669"/>
    <property type="project" value="TreeGrafter"/>
</dbReference>
<evidence type="ECO:0000313" key="4">
    <source>
        <dbReference type="EMBL" id="KAJ0965387.1"/>
    </source>
</evidence>
<feature type="region of interest" description="Disordered" evidence="2">
    <location>
        <begin position="305"/>
        <end position="335"/>
    </location>
</feature>
<reference evidence="4" key="2">
    <citation type="journal article" date="2022" name="Hortic Res">
        <title>The genome of Dioscorea zingiberensis sheds light on the biosynthesis, origin and evolution of the medicinally important diosgenin saponins.</title>
        <authorList>
            <person name="Li Y."/>
            <person name="Tan C."/>
            <person name="Li Z."/>
            <person name="Guo J."/>
            <person name="Li S."/>
            <person name="Chen X."/>
            <person name="Wang C."/>
            <person name="Dai X."/>
            <person name="Yang H."/>
            <person name="Song W."/>
            <person name="Hou L."/>
            <person name="Xu J."/>
            <person name="Tong Z."/>
            <person name="Xu A."/>
            <person name="Yuan X."/>
            <person name="Wang W."/>
            <person name="Yang Q."/>
            <person name="Chen L."/>
            <person name="Sun Z."/>
            <person name="Wang K."/>
            <person name="Pan B."/>
            <person name="Chen J."/>
            <person name="Bao Y."/>
            <person name="Liu F."/>
            <person name="Qi X."/>
            <person name="Gang D.R."/>
            <person name="Wen J."/>
            <person name="Li J."/>
        </authorList>
    </citation>
    <scope>NUCLEOTIDE SEQUENCE</scope>
    <source>
        <strain evidence="4">Dzin_1.0</strain>
    </source>
</reference>
<sequence length="351" mass="39195">MKRDPSNSGSGSTSILQLKITDNNLVSDYKEEKKIRLFGFELDTSDLKKVDAEERSLSKSDEDLDVQEDGMLISSHSFSVPKKSDREKCFIADGESKKYGCQFCFKEFANSQALGGHQNAHKKERLKKKRLELQARKAGIHYYLQPFIKSHGSGYNYTSPWSYDTSRCAPEFMLFEESHGNFKPFDQSFYLNGLCNSSAPAFEFRASVPQSTCSFGMMQPDMFKENMPMILKPHSFSSSSQNHKTLDLQLGPPTSRSNLFASSKSGKTYTCPVNRVSISLPNPSPRVSLQLCFPENETQSNKIITRNKQQQAHSMPSNPCLSSSDASSSPALISPSSPPLPMPIYACLLVL</sequence>
<feature type="domain" description="C2H2-type" evidence="3">
    <location>
        <begin position="99"/>
        <end position="126"/>
    </location>
</feature>
<organism evidence="4 5">
    <name type="scientific">Dioscorea zingiberensis</name>
    <dbReference type="NCBI Taxonomy" id="325984"/>
    <lineage>
        <taxon>Eukaryota</taxon>
        <taxon>Viridiplantae</taxon>
        <taxon>Streptophyta</taxon>
        <taxon>Embryophyta</taxon>
        <taxon>Tracheophyta</taxon>
        <taxon>Spermatophyta</taxon>
        <taxon>Magnoliopsida</taxon>
        <taxon>Liliopsida</taxon>
        <taxon>Dioscoreales</taxon>
        <taxon>Dioscoreaceae</taxon>
        <taxon>Dioscorea</taxon>
    </lineage>
</organism>
<dbReference type="AlphaFoldDB" id="A0A9D5H6W3"/>
<dbReference type="GO" id="GO:0000976">
    <property type="term" value="F:transcription cis-regulatory region binding"/>
    <property type="evidence" value="ECO:0007669"/>
    <property type="project" value="TreeGrafter"/>
</dbReference>
<feature type="compositionally biased region" description="Low complexity" evidence="2">
    <location>
        <begin position="316"/>
        <end position="335"/>
    </location>
</feature>
<comment type="caution">
    <text evidence="4">The sequence shown here is derived from an EMBL/GenBank/DDBJ whole genome shotgun (WGS) entry which is preliminary data.</text>
</comment>
<dbReference type="GO" id="GO:0005634">
    <property type="term" value="C:nucleus"/>
    <property type="evidence" value="ECO:0007669"/>
    <property type="project" value="TreeGrafter"/>
</dbReference>
<dbReference type="OrthoDB" id="772256at2759"/>
<protein>
    <recommendedName>
        <fullName evidence="3">C2H2-type domain-containing protein</fullName>
    </recommendedName>
</protein>
<dbReference type="GO" id="GO:0009736">
    <property type="term" value="P:cytokinin-activated signaling pathway"/>
    <property type="evidence" value="ECO:0007669"/>
    <property type="project" value="TreeGrafter"/>
</dbReference>
<dbReference type="InterPro" id="IPR013087">
    <property type="entry name" value="Znf_C2H2_type"/>
</dbReference>
<dbReference type="PROSITE" id="PS50157">
    <property type="entry name" value="ZINC_FINGER_C2H2_2"/>
    <property type="match status" value="1"/>
</dbReference>
<dbReference type="InterPro" id="IPR044299">
    <property type="entry name" value="GIS3/ZFP5/ZFP6"/>
</dbReference>
<dbReference type="EMBL" id="JAGGNH010000008">
    <property type="protein sequence ID" value="KAJ0965387.1"/>
    <property type="molecule type" value="Genomic_DNA"/>
</dbReference>
<evidence type="ECO:0000259" key="3">
    <source>
        <dbReference type="PROSITE" id="PS50157"/>
    </source>
</evidence>
<dbReference type="PROSITE" id="PS00028">
    <property type="entry name" value="ZINC_FINGER_C2H2_1"/>
    <property type="match status" value="1"/>
</dbReference>
<dbReference type="InterPro" id="IPR036236">
    <property type="entry name" value="Znf_C2H2_sf"/>
</dbReference>
<keyword evidence="1" id="KW-0479">Metal-binding</keyword>
<proteinExistence type="predicted"/>
<name>A0A9D5H6W3_9LILI</name>
<dbReference type="GO" id="GO:0008270">
    <property type="term" value="F:zinc ion binding"/>
    <property type="evidence" value="ECO:0007669"/>
    <property type="project" value="UniProtKB-KW"/>
</dbReference>
<keyword evidence="1" id="KW-0863">Zinc-finger</keyword>
<dbReference type="SUPFAM" id="SSF57667">
    <property type="entry name" value="beta-beta-alpha zinc fingers"/>
    <property type="match status" value="1"/>
</dbReference>
<accession>A0A9D5H6W3</accession>
<gene>
    <name evidence="4" type="ORF">J5N97_026525</name>
</gene>
<evidence type="ECO:0000313" key="5">
    <source>
        <dbReference type="Proteomes" id="UP001085076"/>
    </source>
</evidence>